<proteinExistence type="predicted"/>
<comment type="caution">
    <text evidence="1">The sequence shown here is derived from an EMBL/GenBank/DDBJ whole genome shotgun (WGS) entry which is preliminary data.</text>
</comment>
<name>A0ACC1PWI7_9APHY</name>
<dbReference type="EMBL" id="JANSHE010001161">
    <property type="protein sequence ID" value="KAJ3004220.1"/>
    <property type="molecule type" value="Genomic_DNA"/>
</dbReference>
<protein>
    <submittedName>
        <fullName evidence="1">Uncharacterized protein</fullName>
    </submittedName>
</protein>
<reference evidence="1" key="1">
    <citation type="submission" date="2022-08" db="EMBL/GenBank/DDBJ databases">
        <title>Genome Sequence of Pycnoporus sanguineus.</title>
        <authorList>
            <person name="Buettner E."/>
        </authorList>
    </citation>
    <scope>NUCLEOTIDE SEQUENCE</scope>
    <source>
        <strain evidence="1">CG-C14</strain>
    </source>
</reference>
<organism evidence="1 2">
    <name type="scientific">Trametes sanguinea</name>
    <dbReference type="NCBI Taxonomy" id="158606"/>
    <lineage>
        <taxon>Eukaryota</taxon>
        <taxon>Fungi</taxon>
        <taxon>Dikarya</taxon>
        <taxon>Basidiomycota</taxon>
        <taxon>Agaricomycotina</taxon>
        <taxon>Agaricomycetes</taxon>
        <taxon>Polyporales</taxon>
        <taxon>Polyporaceae</taxon>
        <taxon>Trametes</taxon>
    </lineage>
</organism>
<sequence>MAKRADKIKSDFKVPDKRFWYVKLQALTAVRDFEGLEAFARSKRSPIGYEVFVKHLVEKGHPKEAAAYVARCDGPKRADLYVLCGDWSAAAKECKDRGDKAKLEQLKKSAPNSLIVRELEQAASSMK</sequence>
<evidence type="ECO:0000313" key="1">
    <source>
        <dbReference type="EMBL" id="KAJ3004220.1"/>
    </source>
</evidence>
<dbReference type="Proteomes" id="UP001144978">
    <property type="component" value="Unassembled WGS sequence"/>
</dbReference>
<keyword evidence="2" id="KW-1185">Reference proteome</keyword>
<evidence type="ECO:0000313" key="2">
    <source>
        <dbReference type="Proteomes" id="UP001144978"/>
    </source>
</evidence>
<accession>A0ACC1PWI7</accession>
<gene>
    <name evidence="1" type="ORF">NUW54_g4918</name>
</gene>